<dbReference type="FunCoup" id="A0A7M7JH09">
    <property type="interactions" value="1493"/>
</dbReference>
<dbReference type="InterPro" id="IPR000089">
    <property type="entry name" value="Biotin_lipoyl"/>
</dbReference>
<dbReference type="InterPro" id="IPR006257">
    <property type="entry name" value="LAT1"/>
</dbReference>
<dbReference type="GO" id="GO:0045254">
    <property type="term" value="C:pyruvate dehydrogenase complex"/>
    <property type="evidence" value="ECO:0007669"/>
    <property type="project" value="UniProtKB-UniRule"/>
</dbReference>
<dbReference type="PROSITE" id="PS00189">
    <property type="entry name" value="LIPOYL"/>
    <property type="match status" value="1"/>
</dbReference>
<feature type="compositionally biased region" description="Low complexity" evidence="7">
    <location>
        <begin position="170"/>
        <end position="182"/>
    </location>
</feature>
<dbReference type="PANTHER" id="PTHR23151">
    <property type="entry name" value="DIHYDROLIPOAMIDE ACETYL/SUCCINYL-TRANSFERASE-RELATED"/>
    <property type="match status" value="1"/>
</dbReference>
<dbReference type="InterPro" id="IPR036625">
    <property type="entry name" value="E3-bd_dom_sf"/>
</dbReference>
<dbReference type="Pfam" id="PF00364">
    <property type="entry name" value="Biotin_lipoyl"/>
    <property type="match status" value="1"/>
</dbReference>
<dbReference type="GO" id="GO:0004742">
    <property type="term" value="F:dihydrolipoyllysine-residue acetyltransferase activity"/>
    <property type="evidence" value="ECO:0007669"/>
    <property type="project" value="UniProtKB-UniRule"/>
</dbReference>
<dbReference type="PANTHER" id="PTHR23151:SF90">
    <property type="entry name" value="DIHYDROLIPOYLLYSINE-RESIDUE ACETYLTRANSFERASE COMPONENT OF PYRUVATE DEHYDROGENASE COMPLEX, MITOCHONDRIAL-RELATED"/>
    <property type="match status" value="1"/>
</dbReference>
<dbReference type="Gene3D" id="3.30.559.10">
    <property type="entry name" value="Chloramphenicol acetyltransferase-like domain"/>
    <property type="match status" value="1"/>
</dbReference>
<dbReference type="Gene3D" id="4.10.320.10">
    <property type="entry name" value="E3-binding domain"/>
    <property type="match status" value="1"/>
</dbReference>
<dbReference type="KEGG" id="vde:111246537"/>
<protein>
    <recommendedName>
        <fullName evidence="6">Acetyltransferase component of pyruvate dehydrogenase complex</fullName>
        <ecNumber evidence="6">2.3.1.12</ecNumber>
    </recommendedName>
</protein>
<evidence type="ECO:0000256" key="7">
    <source>
        <dbReference type="SAM" id="MobiDB-lite"/>
    </source>
</evidence>
<dbReference type="EC" id="2.3.1.12" evidence="6"/>
<keyword evidence="3 6" id="KW-0450">Lipoyl</keyword>
<feature type="domain" description="Lipoyl-binding" evidence="8">
    <location>
        <begin position="64"/>
        <end position="140"/>
    </location>
</feature>
<evidence type="ECO:0000259" key="8">
    <source>
        <dbReference type="PROSITE" id="PS50968"/>
    </source>
</evidence>
<dbReference type="GO" id="GO:0005739">
    <property type="term" value="C:mitochondrion"/>
    <property type="evidence" value="ECO:0007669"/>
    <property type="project" value="UniProtKB-SubCell"/>
</dbReference>
<dbReference type="SUPFAM" id="SSF47005">
    <property type="entry name" value="Peripheral subunit-binding domain of 2-oxo acid dehydrogenase complex"/>
    <property type="match status" value="1"/>
</dbReference>
<comment type="subcellular location">
    <subcellularLocation>
        <location evidence="6">Mitochondrion</location>
    </subcellularLocation>
</comment>
<sequence>MMLRRPLAGAVISAVRLTVPKVTRGFTSHLLRVNCAPGIQQASSLRSHQRAQARCYSSGSYPSHIKVTLPALSPTMEMGTIVSWDKKEGDKLDEGDLLCEIETDKATMGFETPEEGYLAKIVIPAGSKDIPLGKLLCIIVSDPADIPAFKDFTDTSLPTAPPKPDSAHKAPTATPPAAAAGPSPVPAKITSSQIGAAPVLGDRIFASPFARLLAAQQGLDLASVVGSGPGGRVIAGDLSRAQSAGVSPVGAAPEVAPQKVASFRYTDIDLTNMRQTIAKRLTESKQQIPHYSLTIEIEMDQVLKMREELNVALDQGKLSINDFIVKASALACKRVPAANSSFMGTFIREYHAVDVSVAVSTPDGLITPIVFNADTKGLSQISKDIKELATKAREKKLQPAEFLSGTFTVSNLGMFGVDHFSAIINPPQACILSVGKTSEVARPCKENGYRIVKAMKVTLNCDHRVVDGAVGAQWLQYFRNYLEKPHTMML</sequence>
<dbReference type="InterPro" id="IPR003016">
    <property type="entry name" value="2-oxoA_DH_lipoyl-BS"/>
</dbReference>
<dbReference type="Gene3D" id="2.40.50.100">
    <property type="match status" value="1"/>
</dbReference>
<dbReference type="EnsemblMetazoa" id="XM_022796297">
    <property type="protein sequence ID" value="XP_022652032"/>
    <property type="gene ID" value="LOC111246537"/>
</dbReference>
<dbReference type="InterPro" id="IPR011053">
    <property type="entry name" value="Single_hybrid_motif"/>
</dbReference>
<dbReference type="OrthoDB" id="537444at2759"/>
<dbReference type="PROSITE" id="PS50968">
    <property type="entry name" value="BIOTINYL_LIPOYL"/>
    <property type="match status" value="1"/>
</dbReference>
<evidence type="ECO:0000256" key="5">
    <source>
        <dbReference type="ARBA" id="ARBA00023315"/>
    </source>
</evidence>
<reference evidence="10" key="1">
    <citation type="submission" date="2021-01" db="UniProtKB">
        <authorList>
            <consortium name="EnsemblMetazoa"/>
        </authorList>
    </citation>
    <scope>IDENTIFICATION</scope>
</reference>
<name>A0A7M7JH09_VARDE</name>
<dbReference type="FunFam" id="3.30.559.10:FF:000003">
    <property type="entry name" value="Acetyltransferase component of pyruvate dehydrogenase complex"/>
    <property type="match status" value="1"/>
</dbReference>
<dbReference type="InterPro" id="IPR023213">
    <property type="entry name" value="CAT-like_dom_sf"/>
</dbReference>
<keyword evidence="2 6" id="KW-0808">Transferase</keyword>
<dbReference type="InterPro" id="IPR045257">
    <property type="entry name" value="E2/Pdx1"/>
</dbReference>
<dbReference type="Pfam" id="PF00198">
    <property type="entry name" value="2-oxoacid_dh"/>
    <property type="match status" value="1"/>
</dbReference>
<dbReference type="InterPro" id="IPR004167">
    <property type="entry name" value="PSBD"/>
</dbReference>
<dbReference type="SUPFAM" id="SSF52777">
    <property type="entry name" value="CoA-dependent acyltransferases"/>
    <property type="match status" value="1"/>
</dbReference>
<dbReference type="GeneID" id="111246537"/>
<feature type="region of interest" description="Disordered" evidence="7">
    <location>
        <begin position="153"/>
        <end position="187"/>
    </location>
</feature>
<comment type="catalytic activity">
    <reaction evidence="6">
        <text>N(6)-[(R)-dihydrolipoyl]-L-lysyl-[protein] + acetyl-CoA = N(6)-[(R)-S(8)-acetyldihydrolipoyl]-L-lysyl-[protein] + CoA</text>
        <dbReference type="Rhea" id="RHEA:17017"/>
        <dbReference type="Rhea" id="RHEA-COMP:10475"/>
        <dbReference type="Rhea" id="RHEA-COMP:10478"/>
        <dbReference type="ChEBI" id="CHEBI:57287"/>
        <dbReference type="ChEBI" id="CHEBI:57288"/>
        <dbReference type="ChEBI" id="CHEBI:83100"/>
        <dbReference type="ChEBI" id="CHEBI:83111"/>
        <dbReference type="EC" id="2.3.1.12"/>
    </reaction>
</comment>
<keyword evidence="5 6" id="KW-0012">Acyltransferase</keyword>
<dbReference type="RefSeq" id="XP_022652032.1">
    <property type="nucleotide sequence ID" value="XM_022796297.1"/>
</dbReference>
<dbReference type="InParanoid" id="A0A7M7JH09"/>
<dbReference type="GO" id="GO:0006086">
    <property type="term" value="P:pyruvate decarboxylation to acetyl-CoA"/>
    <property type="evidence" value="ECO:0007669"/>
    <property type="project" value="InterPro"/>
</dbReference>
<evidence type="ECO:0000256" key="3">
    <source>
        <dbReference type="ARBA" id="ARBA00022823"/>
    </source>
</evidence>
<comment type="similarity">
    <text evidence="1 6">Belongs to the 2-oxoacid dehydrogenase family.</text>
</comment>
<dbReference type="CTD" id="34021"/>
<proteinExistence type="inferred from homology"/>
<evidence type="ECO:0000259" key="9">
    <source>
        <dbReference type="PROSITE" id="PS51826"/>
    </source>
</evidence>
<dbReference type="SUPFAM" id="SSF51230">
    <property type="entry name" value="Single hybrid motif"/>
    <property type="match status" value="1"/>
</dbReference>
<dbReference type="OMA" id="TMEFESF"/>
<dbReference type="Pfam" id="PF02817">
    <property type="entry name" value="E3_binding"/>
    <property type="match status" value="1"/>
</dbReference>
<evidence type="ECO:0000313" key="10">
    <source>
        <dbReference type="EnsemblMetazoa" id="XP_022652032"/>
    </source>
</evidence>
<dbReference type="CDD" id="cd06849">
    <property type="entry name" value="lipoyl_domain"/>
    <property type="match status" value="1"/>
</dbReference>
<dbReference type="FunFam" id="2.40.50.100:FF:000010">
    <property type="entry name" value="Acetyltransferase component of pyruvate dehydrogenase complex"/>
    <property type="match status" value="1"/>
</dbReference>
<organism evidence="10 11">
    <name type="scientific">Varroa destructor</name>
    <name type="common">Honeybee mite</name>
    <dbReference type="NCBI Taxonomy" id="109461"/>
    <lineage>
        <taxon>Eukaryota</taxon>
        <taxon>Metazoa</taxon>
        <taxon>Ecdysozoa</taxon>
        <taxon>Arthropoda</taxon>
        <taxon>Chelicerata</taxon>
        <taxon>Arachnida</taxon>
        <taxon>Acari</taxon>
        <taxon>Parasitiformes</taxon>
        <taxon>Mesostigmata</taxon>
        <taxon>Gamasina</taxon>
        <taxon>Dermanyssoidea</taxon>
        <taxon>Varroidae</taxon>
        <taxon>Varroa</taxon>
    </lineage>
</organism>
<dbReference type="PROSITE" id="PS51826">
    <property type="entry name" value="PSBD"/>
    <property type="match status" value="1"/>
</dbReference>
<evidence type="ECO:0000256" key="6">
    <source>
        <dbReference type="RuleBase" id="RU361137"/>
    </source>
</evidence>
<keyword evidence="11" id="KW-1185">Reference proteome</keyword>
<accession>A0A7M7JH09</accession>
<dbReference type="NCBIfam" id="TIGR01349">
    <property type="entry name" value="PDHac_trf_mito"/>
    <property type="match status" value="1"/>
</dbReference>
<evidence type="ECO:0000256" key="1">
    <source>
        <dbReference type="ARBA" id="ARBA00007317"/>
    </source>
</evidence>
<keyword evidence="4" id="KW-0809">Transit peptide</keyword>
<dbReference type="Proteomes" id="UP000594260">
    <property type="component" value="Unplaced"/>
</dbReference>
<evidence type="ECO:0000256" key="4">
    <source>
        <dbReference type="ARBA" id="ARBA00022946"/>
    </source>
</evidence>
<comment type="cofactor">
    <cofactor evidence="6">
        <name>(R)-lipoate</name>
        <dbReference type="ChEBI" id="CHEBI:83088"/>
    </cofactor>
    <text evidence="6">Binds 1 lipoyl cofactor covalently.</text>
</comment>
<comment type="function">
    <text evidence="6">The pyruvate dehydrogenase complex catalyzes the overall conversion of pyruvate to acetyl-CoA and CO(2).</text>
</comment>
<evidence type="ECO:0000256" key="2">
    <source>
        <dbReference type="ARBA" id="ARBA00022679"/>
    </source>
</evidence>
<evidence type="ECO:0000313" key="11">
    <source>
        <dbReference type="Proteomes" id="UP000594260"/>
    </source>
</evidence>
<dbReference type="InterPro" id="IPR001078">
    <property type="entry name" value="2-oxoacid_DH_actylTfrase"/>
</dbReference>
<feature type="domain" description="Peripheral subunit-binding (PSBD)" evidence="9">
    <location>
        <begin position="205"/>
        <end position="242"/>
    </location>
</feature>
<dbReference type="AlphaFoldDB" id="A0A7M7JH09"/>